<keyword evidence="2" id="KW-1185">Reference proteome</keyword>
<gene>
    <name evidence="1" type="ORF">L1987_82471</name>
</gene>
<organism evidence="1 2">
    <name type="scientific">Smallanthus sonchifolius</name>
    <dbReference type="NCBI Taxonomy" id="185202"/>
    <lineage>
        <taxon>Eukaryota</taxon>
        <taxon>Viridiplantae</taxon>
        <taxon>Streptophyta</taxon>
        <taxon>Embryophyta</taxon>
        <taxon>Tracheophyta</taxon>
        <taxon>Spermatophyta</taxon>
        <taxon>Magnoliopsida</taxon>
        <taxon>eudicotyledons</taxon>
        <taxon>Gunneridae</taxon>
        <taxon>Pentapetalae</taxon>
        <taxon>asterids</taxon>
        <taxon>campanulids</taxon>
        <taxon>Asterales</taxon>
        <taxon>Asteraceae</taxon>
        <taxon>Asteroideae</taxon>
        <taxon>Heliantheae alliance</taxon>
        <taxon>Millerieae</taxon>
        <taxon>Smallanthus</taxon>
    </lineage>
</organism>
<sequence length="100" mass="11563">MFPQMGFAVIIQSLQEPEEACKISPRRYVIRQREEDEIGMIGIFRRIEFRVSDSYGEAFGMKVSGELQHGCYVALKWTCHQHQSPPSSAVVLRHLYVYQA</sequence>
<dbReference type="Proteomes" id="UP001056120">
    <property type="component" value="Linkage Group LG28"/>
</dbReference>
<name>A0ACB8YAJ2_9ASTR</name>
<proteinExistence type="predicted"/>
<evidence type="ECO:0000313" key="2">
    <source>
        <dbReference type="Proteomes" id="UP001056120"/>
    </source>
</evidence>
<evidence type="ECO:0000313" key="1">
    <source>
        <dbReference type="EMBL" id="KAI3682470.1"/>
    </source>
</evidence>
<accession>A0ACB8YAJ2</accession>
<protein>
    <submittedName>
        <fullName evidence="1">Uncharacterized protein</fullName>
    </submittedName>
</protein>
<dbReference type="EMBL" id="CM042045">
    <property type="protein sequence ID" value="KAI3682470.1"/>
    <property type="molecule type" value="Genomic_DNA"/>
</dbReference>
<comment type="caution">
    <text evidence="1">The sequence shown here is derived from an EMBL/GenBank/DDBJ whole genome shotgun (WGS) entry which is preliminary data.</text>
</comment>
<reference evidence="1 2" key="2">
    <citation type="journal article" date="2022" name="Mol. Ecol. Resour.">
        <title>The genomes of chicory, endive, great burdock and yacon provide insights into Asteraceae paleo-polyploidization history and plant inulin production.</title>
        <authorList>
            <person name="Fan W."/>
            <person name="Wang S."/>
            <person name="Wang H."/>
            <person name="Wang A."/>
            <person name="Jiang F."/>
            <person name="Liu H."/>
            <person name="Zhao H."/>
            <person name="Xu D."/>
            <person name="Zhang Y."/>
        </authorList>
    </citation>
    <scope>NUCLEOTIDE SEQUENCE [LARGE SCALE GENOMIC DNA]</scope>
    <source>
        <strain evidence="2">cv. Yunnan</strain>
        <tissue evidence="1">Leaves</tissue>
    </source>
</reference>
<reference evidence="2" key="1">
    <citation type="journal article" date="2022" name="Mol. Ecol. Resour.">
        <title>The genomes of chicory, endive, great burdock and yacon provide insights into Asteraceae palaeo-polyploidization history and plant inulin production.</title>
        <authorList>
            <person name="Fan W."/>
            <person name="Wang S."/>
            <person name="Wang H."/>
            <person name="Wang A."/>
            <person name="Jiang F."/>
            <person name="Liu H."/>
            <person name="Zhao H."/>
            <person name="Xu D."/>
            <person name="Zhang Y."/>
        </authorList>
    </citation>
    <scope>NUCLEOTIDE SEQUENCE [LARGE SCALE GENOMIC DNA]</scope>
    <source>
        <strain evidence="2">cv. Yunnan</strain>
    </source>
</reference>